<dbReference type="Proteomes" id="UP000294856">
    <property type="component" value="Unassembled WGS sequence"/>
</dbReference>
<evidence type="ECO:0000313" key="2">
    <source>
        <dbReference type="Proteomes" id="UP000294856"/>
    </source>
</evidence>
<dbReference type="SUPFAM" id="SSF160424">
    <property type="entry name" value="BH3703-like"/>
    <property type="match status" value="1"/>
</dbReference>
<protein>
    <submittedName>
        <fullName evidence="1">Uncharacterized protein</fullName>
    </submittedName>
</protein>
<proteinExistence type="predicted"/>
<comment type="caution">
    <text evidence="1">The sequence shown here is derived from an EMBL/GenBank/DDBJ whole genome shotgun (WGS) entry which is preliminary data.</text>
</comment>
<name>A0A4R1FV63_9NOCA</name>
<organism evidence="1 2">
    <name type="scientific">Nocardia alba</name>
    <dbReference type="NCBI Taxonomy" id="225051"/>
    <lineage>
        <taxon>Bacteria</taxon>
        <taxon>Bacillati</taxon>
        <taxon>Actinomycetota</taxon>
        <taxon>Actinomycetes</taxon>
        <taxon>Mycobacteriales</taxon>
        <taxon>Nocardiaceae</taxon>
        <taxon>Nocardia</taxon>
    </lineage>
</organism>
<dbReference type="EMBL" id="SMFR01000002">
    <property type="protein sequence ID" value="TCJ97744.1"/>
    <property type="molecule type" value="Genomic_DNA"/>
</dbReference>
<sequence length="373" mass="39616">MRAEPVATAPSDPLADAHRTATRLATSITDIVITAGPPQWRSLHISTSVTTTTITADAVFTTADNRAFEVELPTEAIELIQVLRLATIALRNYPWWYAAIERDDSAAITYDFGYGEHPFPPERLLPATAYRADLAVYPRERLPVWLAAHLAVDDGWRVGPTLAAARADPAAVATAVRFLAPTTLFARWSVLAAAAVTVGSMWGPRILGSSAVFEASDGGGATLSLLPRGRAVLSGGLWNARELDDAYHSGGAMPRFFTGAPDWLDLSVLNPRALTGEMSFCYWWDGSGWACGQSPDPTTIGPAIPGMWTPRTVVDIVCAVLGPTAVRSAVATLVEAAESGTVTREIGCAAFDIAPDAETDTAWGQLALAGVTR</sequence>
<evidence type="ECO:0000313" key="1">
    <source>
        <dbReference type="EMBL" id="TCJ97744.1"/>
    </source>
</evidence>
<dbReference type="AlphaFoldDB" id="A0A4R1FV63"/>
<accession>A0A4R1FV63</accession>
<dbReference type="InterPro" id="IPR036170">
    <property type="entry name" value="YezG-like_sf"/>
</dbReference>
<dbReference type="STRING" id="1210063.GCA_001612665_01450"/>
<reference evidence="1 2" key="1">
    <citation type="submission" date="2019-03" db="EMBL/GenBank/DDBJ databases">
        <title>Genomic Encyclopedia of Type Strains, Phase IV (KMG-IV): sequencing the most valuable type-strain genomes for metagenomic binning, comparative biology and taxonomic classification.</title>
        <authorList>
            <person name="Goeker M."/>
        </authorList>
    </citation>
    <scope>NUCLEOTIDE SEQUENCE [LARGE SCALE GENOMIC DNA]</scope>
    <source>
        <strain evidence="1 2">DSM 44684</strain>
    </source>
</reference>
<gene>
    <name evidence="1" type="ORF">DFR71_3793</name>
</gene>
<keyword evidence="2" id="KW-1185">Reference proteome</keyword>